<name>A0A366HUI0_9BACT</name>
<dbReference type="EMBL" id="QNRR01000002">
    <property type="protein sequence ID" value="RBP46367.1"/>
    <property type="molecule type" value="Genomic_DNA"/>
</dbReference>
<comment type="caution">
    <text evidence="1">The sequence shown here is derived from an EMBL/GenBank/DDBJ whole genome shotgun (WGS) entry which is preliminary data.</text>
</comment>
<organism evidence="1 2">
    <name type="scientific">Roseimicrobium gellanilyticum</name>
    <dbReference type="NCBI Taxonomy" id="748857"/>
    <lineage>
        <taxon>Bacteria</taxon>
        <taxon>Pseudomonadati</taxon>
        <taxon>Verrucomicrobiota</taxon>
        <taxon>Verrucomicrobiia</taxon>
        <taxon>Verrucomicrobiales</taxon>
        <taxon>Verrucomicrobiaceae</taxon>
        <taxon>Roseimicrobium</taxon>
    </lineage>
</organism>
<dbReference type="AlphaFoldDB" id="A0A366HUI0"/>
<proteinExistence type="predicted"/>
<reference evidence="1 2" key="1">
    <citation type="submission" date="2018-06" db="EMBL/GenBank/DDBJ databases">
        <title>Genomic Encyclopedia of Type Strains, Phase IV (KMG-IV): sequencing the most valuable type-strain genomes for metagenomic binning, comparative biology and taxonomic classification.</title>
        <authorList>
            <person name="Goeker M."/>
        </authorList>
    </citation>
    <scope>NUCLEOTIDE SEQUENCE [LARGE SCALE GENOMIC DNA]</scope>
    <source>
        <strain evidence="1 2">DSM 25532</strain>
    </source>
</reference>
<sequence length="60" mass="6740">MAFPFSERMADLHSSILNHTAGPTTTQLKDVASYSAPTGTHMPICTLEQRREYDVQNPQF</sequence>
<dbReference type="Proteomes" id="UP000253426">
    <property type="component" value="Unassembled WGS sequence"/>
</dbReference>
<keyword evidence="2" id="KW-1185">Reference proteome</keyword>
<accession>A0A366HUI0</accession>
<gene>
    <name evidence="1" type="ORF">DES53_102758</name>
</gene>
<protein>
    <submittedName>
        <fullName evidence="1">Uncharacterized protein</fullName>
    </submittedName>
</protein>
<evidence type="ECO:0000313" key="1">
    <source>
        <dbReference type="EMBL" id="RBP46367.1"/>
    </source>
</evidence>
<evidence type="ECO:0000313" key="2">
    <source>
        <dbReference type="Proteomes" id="UP000253426"/>
    </source>
</evidence>